<organism evidence="4 5">
    <name type="scientific">Durusdinium trenchii</name>
    <dbReference type="NCBI Taxonomy" id="1381693"/>
    <lineage>
        <taxon>Eukaryota</taxon>
        <taxon>Sar</taxon>
        <taxon>Alveolata</taxon>
        <taxon>Dinophyceae</taxon>
        <taxon>Suessiales</taxon>
        <taxon>Symbiodiniaceae</taxon>
        <taxon>Durusdinium</taxon>
    </lineage>
</organism>
<dbReference type="EMBL" id="CAXAMM010042762">
    <property type="protein sequence ID" value="CAK9106571.1"/>
    <property type="molecule type" value="Genomic_DNA"/>
</dbReference>
<evidence type="ECO:0000256" key="2">
    <source>
        <dbReference type="SAM" id="MobiDB-lite"/>
    </source>
</evidence>
<feature type="region of interest" description="Disordered" evidence="2">
    <location>
        <begin position="288"/>
        <end position="311"/>
    </location>
</feature>
<dbReference type="SMART" id="SM00185">
    <property type="entry name" value="ARM"/>
    <property type="match status" value="6"/>
</dbReference>
<dbReference type="InterPro" id="IPR013857">
    <property type="entry name" value="NADH-UbQ_OxRdtase-assoc_prot30"/>
</dbReference>
<dbReference type="PANTHER" id="PTHR46464">
    <property type="entry name" value="ANK_REP_REGION DOMAIN-CONTAINING PROTEIN"/>
    <property type="match status" value="1"/>
</dbReference>
<dbReference type="InterPro" id="IPR043379">
    <property type="entry name" value="ANKAR"/>
</dbReference>
<dbReference type="PROSITE" id="PS50176">
    <property type="entry name" value="ARM_REPEAT"/>
    <property type="match status" value="1"/>
</dbReference>
<comment type="caution">
    <text evidence="4">The sequence shown here is derived from an EMBL/GenBank/DDBJ whole genome shotgun (WGS) entry which is preliminary data.</text>
</comment>
<sequence length="682" mass="72894">MRLQPEAAFFGALPNPLSIFSPGGSTKIPPGETLWSSKNPKSLVWGPLDDVVMGGASESFLTGTKWKGTIVTEGGGFAGIRTQPIKPAFDVASCTGLKIRVKGGNGQRFKLIIRDSYDWNGIAWSYEFDTQSLVPSLDGLVEASAPFTEFVPTLFARRVPNQVFNKEQLTAIQLTLSKFGYDGALNPNFNAGNFELEAPPGSPPREKPEVKKRKKGVEGLASSKAIKNGGAVTIYAGYDAVTVAPKAPDASEKPSQPAQITGGGVTQGLQRSTGKVYYVNEKLGKSQFDPPAGSTIDKQAEKKKKKVTARSKARGLLLPSTSDDMDVVKILEPSVKDLSSKDVTKRGDAVERLAGLMDEHHLYPISLAKMNGIKPLIQLLGNNTATSAEKANASTALGHIAKGNAKLQEIVGASGLPALAKLLKSSKAIERNQATFALAHLANRNPRHQAALLKLGTLPHLVQQLSGSTDGDFGSAAYALATIAEGIEKHQTAIRLEGAIAPLVQHLASAIEGDRIDAAFCLARLAEDHAENQEAILDEFEEQNAVETLMFLLNSGTLAERINAMMTISRVTNDYEPAQSAFAEAGAIQALVEALPCDAALRRPAIIALGSLAKFNLDNQQAIVEADAMQPLVTQLRTGSCVERREAARALLNLVEENEEAELLLDELGGSIPLRRELTLMK</sequence>
<dbReference type="SUPFAM" id="SSF49785">
    <property type="entry name" value="Galactose-binding domain-like"/>
    <property type="match status" value="1"/>
</dbReference>
<keyword evidence="5" id="KW-1185">Reference proteome</keyword>
<feature type="region of interest" description="Disordered" evidence="2">
    <location>
        <begin position="192"/>
        <end position="217"/>
    </location>
</feature>
<evidence type="ECO:0000313" key="5">
    <source>
        <dbReference type="Proteomes" id="UP001642464"/>
    </source>
</evidence>
<accession>A0ABP0S2L6</accession>
<evidence type="ECO:0000259" key="3">
    <source>
        <dbReference type="Pfam" id="PF08547"/>
    </source>
</evidence>
<reference evidence="4 5" key="1">
    <citation type="submission" date="2024-02" db="EMBL/GenBank/DDBJ databases">
        <authorList>
            <person name="Chen Y."/>
            <person name="Shah S."/>
            <person name="Dougan E. K."/>
            <person name="Thang M."/>
            <person name="Chan C."/>
        </authorList>
    </citation>
    <scope>NUCLEOTIDE SEQUENCE [LARGE SCALE GENOMIC DNA]</scope>
</reference>
<dbReference type="InterPro" id="IPR016024">
    <property type="entry name" value="ARM-type_fold"/>
</dbReference>
<protein>
    <submittedName>
        <fullName evidence="4">Importin subunit alpha-3 (IMPa-3) (Karyopherin subunit alpha-2) (KAP-alpha-2) (Protein MODIFIER OF SNC1 6)</fullName>
    </submittedName>
</protein>
<feature type="domain" description="NADH:ubiquinone oxidoreductase intermediate-associated protein 30" evidence="3">
    <location>
        <begin position="42"/>
        <end position="197"/>
    </location>
</feature>
<name>A0ABP0S2L6_9DINO</name>
<evidence type="ECO:0000256" key="1">
    <source>
        <dbReference type="PROSITE-ProRule" id="PRU00259"/>
    </source>
</evidence>
<dbReference type="InterPro" id="IPR000225">
    <property type="entry name" value="Armadillo"/>
</dbReference>
<feature type="compositionally biased region" description="Basic residues" evidence="2">
    <location>
        <begin position="301"/>
        <end position="311"/>
    </location>
</feature>
<dbReference type="InterPro" id="IPR008979">
    <property type="entry name" value="Galactose-bd-like_sf"/>
</dbReference>
<feature type="region of interest" description="Disordered" evidence="2">
    <location>
        <begin position="247"/>
        <end position="268"/>
    </location>
</feature>
<evidence type="ECO:0000313" key="4">
    <source>
        <dbReference type="EMBL" id="CAK9106571.1"/>
    </source>
</evidence>
<dbReference type="Gene3D" id="1.25.10.10">
    <property type="entry name" value="Leucine-rich Repeat Variant"/>
    <property type="match status" value="3"/>
</dbReference>
<proteinExistence type="predicted"/>
<gene>
    <name evidence="4" type="ORF">SCF082_LOCUS49632</name>
</gene>
<dbReference type="Pfam" id="PF08547">
    <property type="entry name" value="CIA30"/>
    <property type="match status" value="1"/>
</dbReference>
<dbReference type="InterPro" id="IPR011989">
    <property type="entry name" value="ARM-like"/>
</dbReference>
<dbReference type="SUPFAM" id="SSF48371">
    <property type="entry name" value="ARM repeat"/>
    <property type="match status" value="1"/>
</dbReference>
<dbReference type="Proteomes" id="UP001642464">
    <property type="component" value="Unassembled WGS sequence"/>
</dbReference>
<dbReference type="PANTHER" id="PTHR46464:SF2">
    <property type="entry name" value="ANKYRIN AND ARMADILLO REPEAT-CONTAINING PROTEIN"/>
    <property type="match status" value="1"/>
</dbReference>
<feature type="repeat" description="ARM" evidence="1">
    <location>
        <begin position="371"/>
        <end position="415"/>
    </location>
</feature>